<feature type="compositionally biased region" description="Basic and acidic residues" evidence="1">
    <location>
        <begin position="269"/>
        <end position="280"/>
    </location>
</feature>
<feature type="compositionally biased region" description="Low complexity" evidence="1">
    <location>
        <begin position="65"/>
        <end position="86"/>
    </location>
</feature>
<feature type="compositionally biased region" description="Basic and acidic residues" evidence="1">
    <location>
        <begin position="231"/>
        <end position="243"/>
    </location>
</feature>
<gene>
    <name evidence="2" type="ORF">Cvel_16676</name>
</gene>
<evidence type="ECO:0000256" key="1">
    <source>
        <dbReference type="SAM" id="MobiDB-lite"/>
    </source>
</evidence>
<feature type="region of interest" description="Disordered" evidence="1">
    <location>
        <begin position="1"/>
        <end position="345"/>
    </location>
</feature>
<evidence type="ECO:0000313" key="2">
    <source>
        <dbReference type="EMBL" id="CEM11833.1"/>
    </source>
</evidence>
<feature type="compositionally biased region" description="Gly residues" evidence="1">
    <location>
        <begin position="187"/>
        <end position="205"/>
    </location>
</feature>
<proteinExistence type="predicted"/>
<dbReference type="EMBL" id="CDMZ01000324">
    <property type="protein sequence ID" value="CEM11833.1"/>
    <property type="molecule type" value="Genomic_DNA"/>
</dbReference>
<name>A0A0G4FG75_9ALVE</name>
<dbReference type="AlphaFoldDB" id="A0A0G4FG75"/>
<organism evidence="2">
    <name type="scientific">Chromera velia CCMP2878</name>
    <dbReference type="NCBI Taxonomy" id="1169474"/>
    <lineage>
        <taxon>Eukaryota</taxon>
        <taxon>Sar</taxon>
        <taxon>Alveolata</taxon>
        <taxon>Colpodellida</taxon>
        <taxon>Chromeraceae</taxon>
        <taxon>Chromera</taxon>
    </lineage>
</organism>
<accession>A0A0G4FG75</accession>
<feature type="compositionally biased region" description="Basic and acidic residues" evidence="1">
    <location>
        <begin position="89"/>
        <end position="106"/>
    </location>
</feature>
<feature type="compositionally biased region" description="Gly residues" evidence="1">
    <location>
        <begin position="286"/>
        <end position="295"/>
    </location>
</feature>
<sequence length="345" mass="34525">MGDQVDTASLKKVSDIRSMFEKGAAPNAPDPGKAKEPPPKPKLISGIPLVQPPKEKESDPPKPATTPTGTAKVAAAAEVFEAQGTAESSEIRGNDRKWKVGGKDSAAEEGGTPAGKGGVDGGRKWKVGGKDSAAEEGGTPAGKGGVDGGRKEKEGGGSSQSPSSRAQPGAGSAAIKNLAAQLEGKINFGGGGARPPGDGGGGRGEPGVPLSDPSQSEAPHKVALLGFEQSDLFRRKQKERLDGEGNGVQKDGQKNLVGMGLVENALQKSESDPDSSKGKGWEGSATGEGEGGGGESVQEGEAGSEKGEGKSGASRIVQVQMAKAGVGTGRTSGAADLVDDPDISF</sequence>
<protein>
    <submittedName>
        <fullName evidence="2">Uncharacterized protein</fullName>
    </submittedName>
</protein>
<feature type="compositionally biased region" description="Low complexity" evidence="1">
    <location>
        <begin position="159"/>
        <end position="170"/>
    </location>
</feature>
<reference evidence="2" key="1">
    <citation type="submission" date="2014-11" db="EMBL/GenBank/DDBJ databases">
        <authorList>
            <person name="Otto D Thomas"/>
            <person name="Naeem Raeece"/>
        </authorList>
    </citation>
    <scope>NUCLEOTIDE SEQUENCE</scope>
</reference>
<dbReference type="VEuPathDB" id="CryptoDB:Cvel_16676"/>